<dbReference type="AlphaFoldDB" id="A0AAD3Y586"/>
<proteinExistence type="predicted"/>
<keyword evidence="2" id="KW-1185">Reference proteome</keyword>
<evidence type="ECO:0000313" key="1">
    <source>
        <dbReference type="EMBL" id="GMH27271.1"/>
    </source>
</evidence>
<dbReference type="Proteomes" id="UP001279734">
    <property type="component" value="Unassembled WGS sequence"/>
</dbReference>
<gene>
    <name evidence="1" type="ORF">Nepgr_029114</name>
</gene>
<evidence type="ECO:0000313" key="2">
    <source>
        <dbReference type="Proteomes" id="UP001279734"/>
    </source>
</evidence>
<organism evidence="1 2">
    <name type="scientific">Nepenthes gracilis</name>
    <name type="common">Slender pitcher plant</name>
    <dbReference type="NCBI Taxonomy" id="150966"/>
    <lineage>
        <taxon>Eukaryota</taxon>
        <taxon>Viridiplantae</taxon>
        <taxon>Streptophyta</taxon>
        <taxon>Embryophyta</taxon>
        <taxon>Tracheophyta</taxon>
        <taxon>Spermatophyta</taxon>
        <taxon>Magnoliopsida</taxon>
        <taxon>eudicotyledons</taxon>
        <taxon>Gunneridae</taxon>
        <taxon>Pentapetalae</taxon>
        <taxon>Caryophyllales</taxon>
        <taxon>Nepenthaceae</taxon>
        <taxon>Nepenthes</taxon>
    </lineage>
</organism>
<dbReference type="EMBL" id="BSYO01000032">
    <property type="protein sequence ID" value="GMH27271.1"/>
    <property type="molecule type" value="Genomic_DNA"/>
</dbReference>
<protein>
    <submittedName>
        <fullName evidence="1">Uncharacterized protein</fullName>
    </submittedName>
</protein>
<comment type="caution">
    <text evidence="1">The sequence shown here is derived from an EMBL/GenBank/DDBJ whole genome shotgun (WGS) entry which is preliminary data.</text>
</comment>
<name>A0AAD3Y586_NEPGR</name>
<reference evidence="1" key="1">
    <citation type="submission" date="2023-05" db="EMBL/GenBank/DDBJ databases">
        <title>Nepenthes gracilis genome sequencing.</title>
        <authorList>
            <person name="Fukushima K."/>
        </authorList>
    </citation>
    <scope>NUCLEOTIDE SEQUENCE</scope>
    <source>
        <strain evidence="1">SING2019-196</strain>
    </source>
</reference>
<sequence length="100" mass="10909">MLMADEVGAVWGEFLMCNSVLDSYLSLLLSSGSRLAPVCCDRKYSISLYGWLIVSPAVFVPVTEGAAAGLERSWCNSVLSLAEGRCWWYWKLAGLLAAVL</sequence>
<accession>A0AAD3Y586</accession>